<keyword evidence="3" id="KW-1185">Reference proteome</keyword>
<protein>
    <recommendedName>
        <fullName evidence="1">KIB1-4 beta-propeller domain-containing protein</fullName>
    </recommendedName>
</protein>
<gene>
    <name evidence="2" type="ORF">PVAP13_5KG077100</name>
</gene>
<organism evidence="2 3">
    <name type="scientific">Panicum virgatum</name>
    <name type="common">Blackwell switchgrass</name>
    <dbReference type="NCBI Taxonomy" id="38727"/>
    <lineage>
        <taxon>Eukaryota</taxon>
        <taxon>Viridiplantae</taxon>
        <taxon>Streptophyta</taxon>
        <taxon>Embryophyta</taxon>
        <taxon>Tracheophyta</taxon>
        <taxon>Spermatophyta</taxon>
        <taxon>Magnoliopsida</taxon>
        <taxon>Liliopsida</taxon>
        <taxon>Poales</taxon>
        <taxon>Poaceae</taxon>
        <taxon>PACMAD clade</taxon>
        <taxon>Panicoideae</taxon>
        <taxon>Panicodae</taxon>
        <taxon>Paniceae</taxon>
        <taxon>Panicinae</taxon>
        <taxon>Panicum</taxon>
        <taxon>Panicum sect. Hiantes</taxon>
    </lineage>
</organism>
<dbReference type="PANTHER" id="PTHR33127">
    <property type="entry name" value="TRANSMEMBRANE PROTEIN"/>
    <property type="match status" value="1"/>
</dbReference>
<feature type="domain" description="KIB1-4 beta-propeller" evidence="1">
    <location>
        <begin position="40"/>
        <end position="291"/>
    </location>
</feature>
<dbReference type="EMBL" id="CM029045">
    <property type="protein sequence ID" value="KAG2595478.1"/>
    <property type="molecule type" value="Genomic_DNA"/>
</dbReference>
<dbReference type="PANTHER" id="PTHR33127:SF45">
    <property type="entry name" value="OS05G0143700 PROTEIN"/>
    <property type="match status" value="1"/>
</dbReference>
<comment type="caution">
    <text evidence="2">The sequence shown here is derived from an EMBL/GenBank/DDBJ whole genome shotgun (WGS) entry which is preliminary data.</text>
</comment>
<dbReference type="Proteomes" id="UP000823388">
    <property type="component" value="Chromosome 5K"/>
</dbReference>
<reference evidence="2" key="1">
    <citation type="submission" date="2020-05" db="EMBL/GenBank/DDBJ databases">
        <title>WGS assembly of Panicum virgatum.</title>
        <authorList>
            <person name="Lovell J.T."/>
            <person name="Jenkins J."/>
            <person name="Shu S."/>
            <person name="Juenger T.E."/>
            <person name="Schmutz J."/>
        </authorList>
    </citation>
    <scope>NUCLEOTIDE SEQUENCE</scope>
    <source>
        <strain evidence="2">AP13</strain>
    </source>
</reference>
<dbReference type="InterPro" id="IPR005174">
    <property type="entry name" value="KIB1-4_b-propeller"/>
</dbReference>
<name>A0A8T0SEL2_PANVG</name>
<evidence type="ECO:0000259" key="1">
    <source>
        <dbReference type="Pfam" id="PF03478"/>
    </source>
</evidence>
<sequence length="321" mass="35656">MESTPNEDPSRPLSSVASSFPLLVYDYDHGDPPDIYQTVLSAADGSTRTFQVPEMRGHACLETPCGLVLAVDSVSLRCSLWNPQTGAKIALPAMDRALPESCRCLLSDAVSSPDCLVLVYTFGEPELLFCQVRGGGAWVTQSYDVGTYEIPGIVRAAPKKRYIQDMAAVRGKFYFFELELATFRATTPRFICDAPQVVTLSYLLESCGDLFLVCLFYPGCSFERLEEVAAYRMDFAKHEWCKVADIGDRVFLLGPANFAASCPATEHGLKKGCVYFAYDFLWDSNEFHIFDLKEGTRELAAPTQDIPVLSRKPFWMVPVVP</sequence>
<proteinExistence type="predicted"/>
<accession>A0A8T0SEL2</accession>
<evidence type="ECO:0000313" key="2">
    <source>
        <dbReference type="EMBL" id="KAG2595478.1"/>
    </source>
</evidence>
<dbReference type="Pfam" id="PF03478">
    <property type="entry name" value="Beta-prop_KIB1-4"/>
    <property type="match status" value="1"/>
</dbReference>
<evidence type="ECO:0000313" key="3">
    <source>
        <dbReference type="Proteomes" id="UP000823388"/>
    </source>
</evidence>
<dbReference type="AlphaFoldDB" id="A0A8T0SEL2"/>